<evidence type="ECO:0000313" key="1">
    <source>
        <dbReference type="EMBL" id="AFT82217.1"/>
    </source>
</evidence>
<dbReference type="STRING" id="1229758.C270_06540"/>
<reference evidence="1 2" key="1">
    <citation type="journal article" date="2012" name="J. Bacteriol.">
        <title>Complete genome sequence of Leuconostoc carnosum strain JB16, isolated from Kimchi.</title>
        <authorList>
            <person name="Jung J.Y."/>
            <person name="Lee S.H."/>
            <person name="Jeon C.O."/>
        </authorList>
    </citation>
    <scope>NUCLEOTIDE SEQUENCE [LARGE SCALE GENOMIC DNA]</scope>
    <source>
        <strain evidence="1 2">JB16</strain>
    </source>
</reference>
<dbReference type="EMBL" id="CP003851">
    <property type="protein sequence ID" value="AFT82217.1"/>
    <property type="molecule type" value="Genomic_DNA"/>
</dbReference>
<sequence length="321" mass="37702">MGYHLNEVRKKKCIKLSSLLDYIHVSNSAWYRYVKGETDITTLQFLHTVRYLRTTFSEVAHMKSMADNYLKLYDIPAYLPTTINYQIPLREFYTTHNIERLKMAVKLYRLSSTSSFNRDLPLDLREVLKSILLKGEFGLEEVNLLVLLKLEFNNELFHEAEFINILHNLIATIKRNIDMTFSLGDLSMSQQNIIFFNQSLGLRFVFSALSSITSEHKASQYAPLLFQVIRLNDQVEYPSWSLYNFASKKLLEISELYLLDQPTYSSKFHAFRQALMILYPTQTYDDLENSNYDLLKSNIFETTVSTQMKKAYQQYVDKLDK</sequence>
<dbReference type="AlphaFoldDB" id="K0DEY4"/>
<dbReference type="KEGG" id="lcn:C270_06540"/>
<gene>
    <name evidence="1" type="ordered locus">C270_06540</name>
</gene>
<protein>
    <recommendedName>
        <fullName evidence="3">Transcriptional regulator</fullName>
    </recommendedName>
</protein>
<accession>K0DEY4</accession>
<keyword evidence="2" id="KW-1185">Reference proteome</keyword>
<evidence type="ECO:0008006" key="3">
    <source>
        <dbReference type="Google" id="ProtNLM"/>
    </source>
</evidence>
<evidence type="ECO:0000313" key="2">
    <source>
        <dbReference type="Proteomes" id="UP000006299"/>
    </source>
</evidence>
<dbReference type="PATRIC" id="fig|1229758.3.peg.1312"/>
<dbReference type="eggNOG" id="ENOG50308DG">
    <property type="taxonomic scope" value="Bacteria"/>
</dbReference>
<proteinExistence type="predicted"/>
<name>K0DEY4_LEUCJ</name>
<dbReference type="Proteomes" id="UP000006299">
    <property type="component" value="Chromosome"/>
</dbReference>
<dbReference type="HOGENOM" id="CLU_1068739_0_0_9"/>
<organism evidence="1 2">
    <name type="scientific">Leuconostoc carnosum (strain JB16)</name>
    <dbReference type="NCBI Taxonomy" id="1229758"/>
    <lineage>
        <taxon>Bacteria</taxon>
        <taxon>Bacillati</taxon>
        <taxon>Bacillota</taxon>
        <taxon>Bacilli</taxon>
        <taxon>Lactobacillales</taxon>
        <taxon>Lactobacillaceae</taxon>
        <taxon>Leuconostoc</taxon>
    </lineage>
</organism>